<dbReference type="AlphaFoldDB" id="Q55560"/>
<reference evidence="1 2" key="2">
    <citation type="journal article" date="1996" name="DNA Res.">
        <title>Sequence analysis of the genome of the unicellular cyanobacterium Synechocystis sp. strain PCC6803. II. Sequence determination of the entire genome and assignment of potential protein-coding regions.</title>
        <authorList>
            <person name="Kaneko T."/>
            <person name="Sato S."/>
            <person name="Kotani H."/>
            <person name="Tanaka A."/>
            <person name="Asamizu E."/>
            <person name="Nakamura Y."/>
            <person name="Miyajima N."/>
            <person name="Hirosawa M."/>
            <person name="Sugiura M."/>
            <person name="Sasamoto S."/>
            <person name="Kimura T."/>
            <person name="Hosouchi T."/>
            <person name="Matsuno A."/>
            <person name="Muraki A."/>
            <person name="Nakazaki N."/>
            <person name="Naruo K."/>
            <person name="Okumura S."/>
            <person name="Shimpo S."/>
            <person name="Takeuchi C."/>
            <person name="Wada T."/>
            <person name="Watanabe A."/>
            <person name="Yamada M."/>
            <person name="Yasuda M."/>
            <person name="Tabata S."/>
        </authorList>
    </citation>
    <scope>NUCLEOTIDE SEQUENCE [LARGE SCALE GENOMIC DNA]</scope>
    <source>
        <strain evidence="2">ATCC 27184 / PCC 6803 / Kazusa</strain>
    </source>
</reference>
<proteinExistence type="predicted"/>
<accession>Q55560</accession>
<protein>
    <submittedName>
        <fullName evidence="1">Sll0168 protein</fullName>
    </submittedName>
</protein>
<evidence type="ECO:0000313" key="2">
    <source>
        <dbReference type="Proteomes" id="UP000001425"/>
    </source>
</evidence>
<gene>
    <name evidence="1" type="ordered locus">sll0168</name>
</gene>
<dbReference type="KEGG" id="syn:sll0168"/>
<evidence type="ECO:0000313" key="1">
    <source>
        <dbReference type="EMBL" id="BAA10061.1"/>
    </source>
</evidence>
<reference evidence="1 2" key="1">
    <citation type="journal article" date="1995" name="DNA Res.">
        <title>Sequence analysis of the genome of the unicellular cyanobacterium Synechocystis sp. strain PCC6803. I. Sequence features in the 1 Mb region from map positions 64% to 92% of the genome.</title>
        <authorList>
            <person name="Kaneko T."/>
            <person name="Tanaka A."/>
            <person name="Sato S."/>
            <person name="Kotani H."/>
            <person name="Sazuka T."/>
            <person name="Miyajima N."/>
            <person name="Sugiura M."/>
            <person name="Tabata S."/>
        </authorList>
    </citation>
    <scope>NUCLEOTIDE SEQUENCE [LARGE SCALE GENOMIC DNA]</scope>
    <source>
        <strain evidence="2">ATCC 27184 / PCC 6803 / Kazusa</strain>
    </source>
</reference>
<organism evidence="1 2">
    <name type="scientific">Synechocystis sp. (strain ATCC 27184 / PCC 6803 / Kazusa)</name>
    <dbReference type="NCBI Taxonomy" id="1111708"/>
    <lineage>
        <taxon>Bacteria</taxon>
        <taxon>Bacillati</taxon>
        <taxon>Cyanobacteriota</taxon>
        <taxon>Cyanophyceae</taxon>
        <taxon>Synechococcales</taxon>
        <taxon>Merismopediaceae</taxon>
        <taxon>Synechocystis</taxon>
    </lineage>
</organism>
<dbReference type="EMBL" id="BA000022">
    <property type="protein sequence ID" value="BAA10061.1"/>
    <property type="molecule type" value="Genomic_DNA"/>
</dbReference>
<name>Q55560_SYNY3</name>
<dbReference type="PaxDb" id="1148-1001437"/>
<dbReference type="PIR" id="S76083">
    <property type="entry name" value="S76083"/>
</dbReference>
<dbReference type="EnsemblBacteria" id="BAA10061">
    <property type="protein sequence ID" value="BAA10061"/>
    <property type="gene ID" value="BAA10061"/>
</dbReference>
<dbReference type="eggNOG" id="ENOG5032S8N">
    <property type="taxonomic scope" value="Bacteria"/>
</dbReference>
<keyword evidence="2" id="KW-1185">Reference proteome</keyword>
<sequence>MLMKCWLAAADLLVIAAEDLPAYKKGGSIVRNNYFWALQAIACHSGRGRDWEFDEVVWVALGRLLLFFLNSGYLMTSETLLEFPCDEVIPLSLRSVATWQAPGDDGGLESF</sequence>
<dbReference type="STRING" id="1148.gene:10499553"/>
<dbReference type="Proteomes" id="UP000001425">
    <property type="component" value="Chromosome"/>
</dbReference>
<dbReference type="InParanoid" id="Q55560"/>